<accession>A0A3P7YSX3</accession>
<dbReference type="AlphaFoldDB" id="A0A183FCB7"/>
<dbReference type="Proteomes" id="UP000050761">
    <property type="component" value="Unassembled WGS sequence"/>
</dbReference>
<organism evidence="2 3">
    <name type="scientific">Heligmosomoides polygyrus</name>
    <name type="common">Parasitic roundworm</name>
    <dbReference type="NCBI Taxonomy" id="6339"/>
    <lineage>
        <taxon>Eukaryota</taxon>
        <taxon>Metazoa</taxon>
        <taxon>Ecdysozoa</taxon>
        <taxon>Nematoda</taxon>
        <taxon>Chromadorea</taxon>
        <taxon>Rhabditida</taxon>
        <taxon>Rhabditina</taxon>
        <taxon>Rhabditomorpha</taxon>
        <taxon>Strongyloidea</taxon>
        <taxon>Heligmosomidae</taxon>
        <taxon>Heligmosomoides</taxon>
    </lineage>
</organism>
<protein>
    <submittedName>
        <fullName evidence="3">Transposase</fullName>
    </submittedName>
</protein>
<dbReference type="OrthoDB" id="5903869at2759"/>
<reference evidence="1 2" key="1">
    <citation type="submission" date="2018-11" db="EMBL/GenBank/DDBJ databases">
        <authorList>
            <consortium name="Pathogen Informatics"/>
        </authorList>
    </citation>
    <scope>NUCLEOTIDE SEQUENCE [LARGE SCALE GENOMIC DNA]</scope>
</reference>
<dbReference type="EMBL" id="UZAH01015666">
    <property type="protein sequence ID" value="VDO44238.1"/>
    <property type="molecule type" value="Genomic_DNA"/>
</dbReference>
<sequence length="145" mass="16721">MLLPPPWLRLYLTWTIPKWYMAMPDEAILPLRVSKLPQPERDFLEDRLGPFRSYAQNRHATRSKMAKVFNAACSALGAINTLHDDRSTRRVTATIPSMTAHPLRLDFSLLQMSSEAGWTGQRPVHLWIVGASILLRARVQYTFFR</sequence>
<dbReference type="WBParaSite" id="HPBE_0000380901-mRNA-1">
    <property type="protein sequence ID" value="HPBE_0000380901-mRNA-1"/>
    <property type="gene ID" value="HPBE_0000380901"/>
</dbReference>
<evidence type="ECO:0000313" key="2">
    <source>
        <dbReference type="Proteomes" id="UP000050761"/>
    </source>
</evidence>
<name>A0A183FCB7_HELPZ</name>
<proteinExistence type="predicted"/>
<keyword evidence="2" id="KW-1185">Reference proteome</keyword>
<accession>A0A183FCB7</accession>
<gene>
    <name evidence="1" type="ORF">HPBE_LOCUS3810</name>
</gene>
<evidence type="ECO:0000313" key="3">
    <source>
        <dbReference type="WBParaSite" id="HPBE_0000380901-mRNA-1"/>
    </source>
</evidence>
<reference evidence="3" key="2">
    <citation type="submission" date="2019-09" db="UniProtKB">
        <authorList>
            <consortium name="WormBaseParasite"/>
        </authorList>
    </citation>
    <scope>IDENTIFICATION</scope>
</reference>
<evidence type="ECO:0000313" key="1">
    <source>
        <dbReference type="EMBL" id="VDO44238.1"/>
    </source>
</evidence>